<dbReference type="PANTHER" id="PTHR43448">
    <property type="entry name" value="PROTOHEME IX FARNESYLTRANSFERASE, MITOCHONDRIAL"/>
    <property type="match status" value="1"/>
</dbReference>
<evidence type="ECO:0000313" key="12">
    <source>
        <dbReference type="EMBL" id="BBD71717.1"/>
    </source>
</evidence>
<dbReference type="KEGG" id="sacd:HS1genome_0106"/>
<dbReference type="Pfam" id="PF01040">
    <property type="entry name" value="UbiA"/>
    <property type="match status" value="1"/>
</dbReference>
<evidence type="ECO:0000256" key="9">
    <source>
        <dbReference type="ARBA" id="ARBA00023136"/>
    </source>
</evidence>
<dbReference type="PANTHER" id="PTHR43448:SF2">
    <property type="entry name" value="PROTOHEME IX FARNESYLTRANSFERASE, MITOCHONDRIAL"/>
    <property type="match status" value="1"/>
</dbReference>
<keyword evidence="14" id="KW-1185">Reference proteome</keyword>
<feature type="transmembrane region" description="Helical" evidence="11">
    <location>
        <begin position="108"/>
        <end position="131"/>
    </location>
</feature>
<dbReference type="EMBL" id="AP018553">
    <property type="protein sequence ID" value="BBD71717.1"/>
    <property type="molecule type" value="Genomic_DNA"/>
</dbReference>
<gene>
    <name evidence="11" type="primary">ctaB</name>
    <name evidence="13" type="ORF">GCM10007116_00400</name>
    <name evidence="12" type="ORF">HS1genome_0106</name>
</gene>
<dbReference type="CDD" id="cd13957">
    <property type="entry name" value="PT_UbiA_Cox10"/>
    <property type="match status" value="1"/>
</dbReference>
<organism evidence="12 14">
    <name type="scientific">Sulfodiicoccus acidiphilus</name>
    <dbReference type="NCBI Taxonomy" id="1670455"/>
    <lineage>
        <taxon>Archaea</taxon>
        <taxon>Thermoproteota</taxon>
        <taxon>Thermoprotei</taxon>
        <taxon>Sulfolobales</taxon>
        <taxon>Sulfolobaceae</taxon>
        <taxon>Sulfodiicoccus</taxon>
    </lineage>
</organism>
<comment type="subcellular location">
    <subcellularLocation>
        <location evidence="2 11">Cell membrane</location>
        <topology evidence="2 11">Multi-pass membrane protein</topology>
    </subcellularLocation>
</comment>
<protein>
    <recommendedName>
        <fullName evidence="11">Protoheme IX farnesyltransferase</fullName>
        <ecNumber evidence="11">2.5.1.141</ecNumber>
    </recommendedName>
    <alternativeName>
        <fullName evidence="11">Heme B farnesyltransferase</fullName>
    </alternativeName>
    <alternativeName>
        <fullName evidence="11">Heme O synthase</fullName>
    </alternativeName>
</protein>
<feature type="transmembrane region" description="Helical" evidence="11">
    <location>
        <begin position="234"/>
        <end position="255"/>
    </location>
</feature>
<dbReference type="NCBIfam" id="TIGR01473">
    <property type="entry name" value="cyoE_ctaB"/>
    <property type="match status" value="1"/>
</dbReference>
<reference evidence="13" key="1">
    <citation type="journal article" date="2014" name="Int. J. Syst. Evol. Microbiol.">
        <title>Complete genome sequence of Corynebacterium casei LMG S-19264T (=DSM 44701T), isolated from a smear-ripened cheese.</title>
        <authorList>
            <consortium name="US DOE Joint Genome Institute (JGI-PGF)"/>
            <person name="Walter F."/>
            <person name="Albersmeier A."/>
            <person name="Kalinowski J."/>
            <person name="Ruckert C."/>
        </authorList>
    </citation>
    <scope>NUCLEOTIDE SEQUENCE</scope>
    <source>
        <strain evidence="13">JCM 31740</strain>
    </source>
</reference>
<comment type="pathway">
    <text evidence="3 11">Porphyrin-containing compound metabolism; heme O biosynthesis; heme O from protoheme: step 1/1.</text>
</comment>
<dbReference type="RefSeq" id="WP_126449049.1">
    <property type="nucleotide sequence ID" value="NZ_AP018553.1"/>
</dbReference>
<accession>A0A348B0L5</accession>
<evidence type="ECO:0000313" key="13">
    <source>
        <dbReference type="EMBL" id="GGT86384.1"/>
    </source>
</evidence>
<evidence type="ECO:0000256" key="1">
    <source>
        <dbReference type="ARBA" id="ARBA00004019"/>
    </source>
</evidence>
<feature type="transmembrane region" description="Helical" evidence="11">
    <location>
        <begin position="138"/>
        <end position="159"/>
    </location>
</feature>
<dbReference type="InterPro" id="IPR044878">
    <property type="entry name" value="UbiA_sf"/>
</dbReference>
<evidence type="ECO:0000256" key="5">
    <source>
        <dbReference type="ARBA" id="ARBA00022679"/>
    </source>
</evidence>
<dbReference type="GO" id="GO:0048034">
    <property type="term" value="P:heme O biosynthetic process"/>
    <property type="evidence" value="ECO:0007669"/>
    <property type="project" value="UniProtKB-UniRule"/>
</dbReference>
<keyword evidence="5 11" id="KW-0808">Transferase</keyword>
<dbReference type="EC" id="2.5.1.141" evidence="11"/>
<proteinExistence type="inferred from homology"/>
<dbReference type="Gene3D" id="1.10.357.140">
    <property type="entry name" value="UbiA prenyltransferase"/>
    <property type="match status" value="1"/>
</dbReference>
<reference evidence="12" key="3">
    <citation type="journal article" date="2019" name="BMC Res. Notes">
        <title>Complete genome sequence of the Sulfodiicoccus acidiphilus strain HS-1T, the first crenarchaeon that lacks polB3, isolated from an acidic hot spring in Ohwaku-dani, Hakone, Japan.</title>
        <authorList>
            <person name="Sakai H.D."/>
            <person name="Kurosawa N."/>
        </authorList>
    </citation>
    <scope>NUCLEOTIDE SEQUENCE</scope>
    <source>
        <strain evidence="12">HS-1</strain>
    </source>
</reference>
<feature type="transmembrane region" description="Helical" evidence="11">
    <location>
        <begin position="210"/>
        <end position="228"/>
    </location>
</feature>
<comment type="function">
    <text evidence="1 11">Converts heme B (protoheme IX) to heme O by substitution of the vinyl group on carbon 2 of heme B porphyrin ring with a hydroxyethyl farnesyl side group.</text>
</comment>
<comment type="similarity">
    <text evidence="4">In the C-terminal section; belongs to the UbiA prenyltransferase family. Protoheme IX farnesyltransferase subfamily.</text>
</comment>
<sequence>MPAVRARLQSYAKLSKPRIVALLDLAAVAGALLAYERGLFNVVAFLSMLVGGSLASIGASMINESLEADRDKLMSRTSWRPTATGGVGTKEAALLGSSLVGVGTSLGLLANTLTAVFILLGALIYVVVYTILLKPRTYWNIVIGGFAGSAAAWAGYASLTGKFDLASFLLGFLIFMWTPGHFWSLALKYREDYARAGIPMLSVVTNERNTVLGIAISNFLMIPFALLLSIYLGLVYLIATALVSAALSYFTVRLVRNPTADEAWKSFKFSSPYLAIILMTIILVKTI</sequence>
<keyword evidence="7 11" id="KW-1133">Transmembrane helix</keyword>
<keyword evidence="9 11" id="KW-0472">Membrane</keyword>
<keyword evidence="6 11" id="KW-0812">Transmembrane</keyword>
<dbReference type="AlphaFoldDB" id="A0A348B0L5"/>
<dbReference type="Proteomes" id="UP000276741">
    <property type="component" value="Chromosome"/>
</dbReference>
<dbReference type="InterPro" id="IPR000537">
    <property type="entry name" value="UbiA_prenyltransferase"/>
</dbReference>
<reference evidence="14" key="2">
    <citation type="submission" date="2018-04" db="EMBL/GenBank/DDBJ databases">
        <title>Complete genome sequence of Sulfodiicoccus acidiphilus strain HS-1.</title>
        <authorList>
            <person name="Sakai H.D."/>
            <person name="Kurosawa N."/>
        </authorList>
    </citation>
    <scope>NUCLEOTIDE SEQUENCE [LARGE SCALE GENOMIC DNA]</scope>
    <source>
        <strain evidence="14">HS-1</strain>
    </source>
</reference>
<evidence type="ECO:0000256" key="6">
    <source>
        <dbReference type="ARBA" id="ARBA00022692"/>
    </source>
</evidence>
<dbReference type="Proteomes" id="UP000616143">
    <property type="component" value="Unassembled WGS sequence"/>
</dbReference>
<dbReference type="HAMAP" id="MF_00154">
    <property type="entry name" value="CyoE_CtaB"/>
    <property type="match status" value="1"/>
</dbReference>
<feature type="transmembrane region" description="Helical" evidence="11">
    <location>
        <begin position="165"/>
        <end position="189"/>
    </location>
</feature>
<evidence type="ECO:0000313" key="14">
    <source>
        <dbReference type="Proteomes" id="UP000276741"/>
    </source>
</evidence>
<evidence type="ECO:0000256" key="8">
    <source>
        <dbReference type="ARBA" id="ARBA00023133"/>
    </source>
</evidence>
<comment type="catalytic activity">
    <reaction evidence="10 11">
        <text>heme b + (2E,6E)-farnesyl diphosphate + H2O = Fe(II)-heme o + diphosphate</text>
        <dbReference type="Rhea" id="RHEA:28070"/>
        <dbReference type="ChEBI" id="CHEBI:15377"/>
        <dbReference type="ChEBI" id="CHEBI:33019"/>
        <dbReference type="ChEBI" id="CHEBI:60344"/>
        <dbReference type="ChEBI" id="CHEBI:60530"/>
        <dbReference type="ChEBI" id="CHEBI:175763"/>
        <dbReference type="EC" id="2.5.1.141"/>
    </reaction>
</comment>
<dbReference type="InterPro" id="IPR006369">
    <property type="entry name" value="Protohaem_IX_farnesylTrfase"/>
</dbReference>
<dbReference type="GeneID" id="38665597"/>
<name>A0A348B0L5_9CREN</name>
<evidence type="ECO:0000256" key="3">
    <source>
        <dbReference type="ARBA" id="ARBA00004919"/>
    </source>
</evidence>
<evidence type="ECO:0000256" key="4">
    <source>
        <dbReference type="ARBA" id="ARBA00010223"/>
    </source>
</evidence>
<dbReference type="OrthoDB" id="131615at2157"/>
<evidence type="ECO:0000256" key="11">
    <source>
        <dbReference type="HAMAP-Rule" id="MF_00154"/>
    </source>
</evidence>
<feature type="transmembrane region" description="Helical" evidence="11">
    <location>
        <begin position="42"/>
        <end position="62"/>
    </location>
</feature>
<keyword evidence="8 11" id="KW-0350">Heme biosynthesis</keyword>
<comment type="miscellaneous">
    <text evidence="11">Carbon 2 of the heme B porphyrin ring is defined according to the Fischer nomenclature.</text>
</comment>
<reference evidence="13" key="4">
    <citation type="submission" date="2020-09" db="EMBL/GenBank/DDBJ databases">
        <authorList>
            <person name="Sun Q."/>
            <person name="Ohkuma M."/>
        </authorList>
    </citation>
    <scope>NUCLEOTIDE SEQUENCE</scope>
    <source>
        <strain evidence="13">JCM 31740</strain>
    </source>
</reference>
<keyword evidence="11" id="KW-1003">Cell membrane</keyword>
<comment type="similarity">
    <text evidence="11">Belongs to the UbiA prenyltransferase family. Protoheme IX farnesyltransferase subfamily.</text>
</comment>
<feature type="transmembrane region" description="Helical" evidence="11">
    <location>
        <begin position="267"/>
        <end position="284"/>
    </location>
</feature>
<dbReference type="EMBL" id="BMQS01000001">
    <property type="protein sequence ID" value="GGT86384.1"/>
    <property type="molecule type" value="Genomic_DNA"/>
</dbReference>
<dbReference type="GO" id="GO:0008495">
    <property type="term" value="F:protoheme IX farnesyltransferase activity"/>
    <property type="evidence" value="ECO:0007669"/>
    <property type="project" value="UniProtKB-UniRule"/>
</dbReference>
<evidence type="ECO:0000256" key="10">
    <source>
        <dbReference type="ARBA" id="ARBA00047690"/>
    </source>
</evidence>
<evidence type="ECO:0000256" key="7">
    <source>
        <dbReference type="ARBA" id="ARBA00022989"/>
    </source>
</evidence>
<dbReference type="UniPathway" id="UPA00834">
    <property type="reaction ID" value="UER00712"/>
</dbReference>
<evidence type="ECO:0000256" key="2">
    <source>
        <dbReference type="ARBA" id="ARBA00004651"/>
    </source>
</evidence>
<dbReference type="GO" id="GO:0005886">
    <property type="term" value="C:plasma membrane"/>
    <property type="evidence" value="ECO:0007669"/>
    <property type="project" value="UniProtKB-SubCell"/>
</dbReference>